<proteinExistence type="predicted"/>
<gene>
    <name evidence="3" type="ORF">IDJ75_11360</name>
</gene>
<dbReference type="Pfam" id="PF03412">
    <property type="entry name" value="Peptidase_C39"/>
    <property type="match status" value="1"/>
</dbReference>
<sequence>MKNLGFYQRCFVRQTHPNSCGMACMCMVLQYTGQTGESQELAKLMDTQAFELSLLDLKKTMENYGREGRCVRFEPDRLRDIKTPIILHTVNSVGAFHFITLFEAKRINGQYFYIIGDPALDIKVIDETQLLAVCPSRAALYFDPIEAIPIENDFVLWQRAFNWDLISKPLWYFIPIFHLLSFLMGICLSVLLQQLLTARANIAHFGFRLAVVILIAISVFCKSILNHLKQQLLIKINKIINLHLTNRLASATAYPYRISGTSDKALQKELIHIGKYQLSVNSVFSIALSEGLIMLLLLGCLTFLDALAGFVSLIFAVAVAFLATKRIPNDLLFAKYLGDLHVQSEEILINVKFADADFLPKEKESFAYAYQRYINQAAKNAAVLSKSMFSNEVAGGMYIMTIMGLELFSGHLSAAFVVAVTILGYLILLVLQRMIAALPTIFDGAQSAHSLQF</sequence>
<dbReference type="Gene3D" id="3.90.70.10">
    <property type="entry name" value="Cysteine proteinases"/>
    <property type="match status" value="1"/>
</dbReference>
<evidence type="ECO:0000313" key="4">
    <source>
        <dbReference type="Proteomes" id="UP000618754"/>
    </source>
</evidence>
<dbReference type="RefSeq" id="WP_191175730.1">
    <property type="nucleotide sequence ID" value="NZ_JACWMW010000002.1"/>
</dbReference>
<feature type="transmembrane region" description="Helical" evidence="1">
    <location>
        <begin position="303"/>
        <end position="323"/>
    </location>
</feature>
<keyword evidence="1" id="KW-0812">Transmembrane</keyword>
<feature type="transmembrane region" description="Helical" evidence="1">
    <location>
        <begin position="170"/>
        <end position="193"/>
    </location>
</feature>
<keyword evidence="1" id="KW-1133">Transmembrane helix</keyword>
<comment type="caution">
    <text evidence="3">The sequence shown here is derived from an EMBL/GenBank/DDBJ whole genome shotgun (WGS) entry which is preliminary data.</text>
</comment>
<feature type="transmembrane region" description="Helical" evidence="1">
    <location>
        <begin position="414"/>
        <end position="431"/>
    </location>
</feature>
<protein>
    <recommendedName>
        <fullName evidence="2">Peptidase C39 domain-containing protein</fullName>
    </recommendedName>
</protein>
<accession>A0ABR7X5L4</accession>
<dbReference type="InterPro" id="IPR005074">
    <property type="entry name" value="Peptidase_C39"/>
</dbReference>
<evidence type="ECO:0000313" key="3">
    <source>
        <dbReference type="EMBL" id="MBD1385879.1"/>
    </source>
</evidence>
<dbReference type="EMBL" id="JACWMW010000002">
    <property type="protein sequence ID" value="MBD1385879.1"/>
    <property type="molecule type" value="Genomic_DNA"/>
</dbReference>
<dbReference type="Proteomes" id="UP000618754">
    <property type="component" value="Unassembled WGS sequence"/>
</dbReference>
<organism evidence="3 4">
    <name type="scientific">Mucilaginibacter rigui</name>
    <dbReference type="NCBI Taxonomy" id="534635"/>
    <lineage>
        <taxon>Bacteria</taxon>
        <taxon>Pseudomonadati</taxon>
        <taxon>Bacteroidota</taxon>
        <taxon>Sphingobacteriia</taxon>
        <taxon>Sphingobacteriales</taxon>
        <taxon>Sphingobacteriaceae</taxon>
        <taxon>Mucilaginibacter</taxon>
    </lineage>
</organism>
<feature type="domain" description="Peptidase C39" evidence="2">
    <location>
        <begin position="14"/>
        <end position="141"/>
    </location>
</feature>
<feature type="transmembrane region" description="Helical" evidence="1">
    <location>
        <begin position="205"/>
        <end position="225"/>
    </location>
</feature>
<keyword evidence="1" id="KW-0472">Membrane</keyword>
<dbReference type="PROSITE" id="PS50990">
    <property type="entry name" value="PEPTIDASE_C39"/>
    <property type="match status" value="1"/>
</dbReference>
<name>A0ABR7X5L4_9SPHI</name>
<reference evidence="3 4" key="1">
    <citation type="submission" date="2020-09" db="EMBL/GenBank/DDBJ databases">
        <title>Novel species of Mucilaginibacter isolated from a glacier on the Tibetan Plateau.</title>
        <authorList>
            <person name="Liu Q."/>
            <person name="Xin Y.-H."/>
        </authorList>
    </citation>
    <scope>NUCLEOTIDE SEQUENCE [LARGE SCALE GENOMIC DNA]</scope>
    <source>
        <strain evidence="3 4">CGMCC 1.13878</strain>
    </source>
</reference>
<evidence type="ECO:0000256" key="1">
    <source>
        <dbReference type="SAM" id="Phobius"/>
    </source>
</evidence>
<feature type="transmembrane region" description="Helical" evidence="1">
    <location>
        <begin position="278"/>
        <end position="297"/>
    </location>
</feature>
<evidence type="ECO:0000259" key="2">
    <source>
        <dbReference type="PROSITE" id="PS50990"/>
    </source>
</evidence>
<keyword evidence="4" id="KW-1185">Reference proteome</keyword>